<evidence type="ECO:0000256" key="5">
    <source>
        <dbReference type="ARBA" id="ARBA00022989"/>
    </source>
</evidence>
<comment type="subcellular location">
    <subcellularLocation>
        <location evidence="1">Cell membrane</location>
        <topology evidence="1">Multi-pass membrane protein</topology>
    </subcellularLocation>
</comment>
<organism evidence="8 9">
    <name type="scientific">Sorangium atrum</name>
    <dbReference type="NCBI Taxonomy" id="2995308"/>
    <lineage>
        <taxon>Bacteria</taxon>
        <taxon>Pseudomonadati</taxon>
        <taxon>Myxococcota</taxon>
        <taxon>Polyangia</taxon>
        <taxon>Polyangiales</taxon>
        <taxon>Polyangiaceae</taxon>
        <taxon>Sorangium</taxon>
    </lineage>
</organism>
<feature type="transmembrane region" description="Helical" evidence="7">
    <location>
        <begin position="382"/>
        <end position="401"/>
    </location>
</feature>
<dbReference type="Pfam" id="PF02417">
    <property type="entry name" value="Chromate_transp"/>
    <property type="match status" value="2"/>
</dbReference>
<sequence length="402" mass="41676">MNESATSPTSVRRWTGADLRELAWLFLRLGVTAFGGPAAHVAMMQDEVVRRRKWLSEERFLDLLGATNLIPGPNSTEMAIHIGYDRARAPGLAVAGICFILPAMLITGALGWAYVRFEALPAANWLLYGVKPVMIAVVVQAIGALAPKAARTTSLRLLGVAAAVLAWLGANELAVLIGAGAASAVLARLGKPSVRPPAPSDEDTGAGNRAAALAPWLPGFAVAGSVTLPGLFWVFFKTGAVLFGSGYVLLAFLRADLVERLGWMTEAQLLDAIAVGQVTPGPVFTTATFVGYVLAGPAGALVATIGIFLPAFFFVAVSGPLVPRLRRSPVAGAVLDGVNVASLALMLVVTVQLGRASLIDLATVLLAAASALLLFRFKVNSTWLVVGGGALGWAIHSAGLAG</sequence>
<evidence type="ECO:0000256" key="1">
    <source>
        <dbReference type="ARBA" id="ARBA00004651"/>
    </source>
</evidence>
<reference evidence="8 9" key="1">
    <citation type="submission" date="2023-01" db="EMBL/GenBank/DDBJ databases">
        <title>Minimal conservation of predation-associated metabolite biosynthetic gene clusters underscores biosynthetic potential of Myxococcota including descriptions for ten novel species: Archangium lansinium sp. nov., Myxococcus landrumus sp. nov., Nannocystis bai.</title>
        <authorList>
            <person name="Ahearne A."/>
            <person name="Stevens C."/>
            <person name="Dowd S."/>
        </authorList>
    </citation>
    <scope>NUCLEOTIDE SEQUENCE [LARGE SCALE GENOMIC DNA]</scope>
    <source>
        <strain evidence="8 9">WIWO2</strain>
    </source>
</reference>
<feature type="transmembrane region" description="Helical" evidence="7">
    <location>
        <begin position="330"/>
        <end position="351"/>
    </location>
</feature>
<comment type="similarity">
    <text evidence="2">Belongs to the chromate ion transporter (CHR) (TC 2.A.51) family.</text>
</comment>
<feature type="transmembrane region" description="Helical" evidence="7">
    <location>
        <begin position="300"/>
        <end position="318"/>
    </location>
</feature>
<evidence type="ECO:0000256" key="3">
    <source>
        <dbReference type="ARBA" id="ARBA00022475"/>
    </source>
</evidence>
<proteinExistence type="inferred from homology"/>
<dbReference type="PIRSF" id="PIRSF004810">
    <property type="entry name" value="ChrA"/>
    <property type="match status" value="1"/>
</dbReference>
<feature type="transmembrane region" description="Helical" evidence="7">
    <location>
        <begin position="125"/>
        <end position="145"/>
    </location>
</feature>
<feature type="transmembrane region" description="Helical" evidence="7">
    <location>
        <begin position="22"/>
        <end position="43"/>
    </location>
</feature>
<keyword evidence="6 7" id="KW-0472">Membrane</keyword>
<evidence type="ECO:0000256" key="7">
    <source>
        <dbReference type="SAM" id="Phobius"/>
    </source>
</evidence>
<name>A0ABT5CAF2_9BACT</name>
<dbReference type="EMBL" id="JAQNDK010000004">
    <property type="protein sequence ID" value="MDC0683411.1"/>
    <property type="molecule type" value="Genomic_DNA"/>
</dbReference>
<feature type="transmembrane region" description="Helical" evidence="7">
    <location>
        <begin position="157"/>
        <end position="187"/>
    </location>
</feature>
<feature type="transmembrane region" description="Helical" evidence="7">
    <location>
        <begin position="92"/>
        <end position="113"/>
    </location>
</feature>
<dbReference type="InterPro" id="IPR014047">
    <property type="entry name" value="Chr_Tranpt_l_chain"/>
</dbReference>
<keyword evidence="9" id="KW-1185">Reference proteome</keyword>
<evidence type="ECO:0000256" key="6">
    <source>
        <dbReference type="ARBA" id="ARBA00023136"/>
    </source>
</evidence>
<dbReference type="NCBIfam" id="TIGR00937">
    <property type="entry name" value="2A51"/>
    <property type="match status" value="1"/>
</dbReference>
<comment type="caution">
    <text evidence="8">The sequence shown here is derived from an EMBL/GenBank/DDBJ whole genome shotgun (WGS) entry which is preliminary data.</text>
</comment>
<evidence type="ECO:0000313" key="9">
    <source>
        <dbReference type="Proteomes" id="UP001217485"/>
    </source>
</evidence>
<evidence type="ECO:0000256" key="2">
    <source>
        <dbReference type="ARBA" id="ARBA00005262"/>
    </source>
</evidence>
<accession>A0ABT5CAF2</accession>
<keyword evidence="5 7" id="KW-1133">Transmembrane helix</keyword>
<feature type="transmembrane region" description="Helical" evidence="7">
    <location>
        <begin position="357"/>
        <end position="375"/>
    </location>
</feature>
<keyword evidence="4 7" id="KW-0812">Transmembrane</keyword>
<keyword evidence="3" id="KW-1003">Cell membrane</keyword>
<dbReference type="PANTHER" id="PTHR33567:SF3">
    <property type="entry name" value="CHROMATE ION TRANSPORTER (EUROFUNG)"/>
    <property type="match status" value="1"/>
</dbReference>
<evidence type="ECO:0000313" key="8">
    <source>
        <dbReference type="EMBL" id="MDC0683411.1"/>
    </source>
</evidence>
<gene>
    <name evidence="8" type="primary">chrA</name>
    <name evidence="8" type="ORF">POL72_37120</name>
</gene>
<dbReference type="Proteomes" id="UP001217485">
    <property type="component" value="Unassembled WGS sequence"/>
</dbReference>
<dbReference type="InterPro" id="IPR003370">
    <property type="entry name" value="Chromate_transpt"/>
</dbReference>
<feature type="transmembrane region" description="Helical" evidence="7">
    <location>
        <begin position="273"/>
        <end position="294"/>
    </location>
</feature>
<evidence type="ECO:0000256" key="4">
    <source>
        <dbReference type="ARBA" id="ARBA00022692"/>
    </source>
</evidence>
<dbReference type="PANTHER" id="PTHR33567">
    <property type="entry name" value="CHROMATE ION TRANSPORTER (EUROFUNG)"/>
    <property type="match status" value="1"/>
</dbReference>
<feature type="transmembrane region" description="Helical" evidence="7">
    <location>
        <begin position="231"/>
        <end position="253"/>
    </location>
</feature>
<protein>
    <submittedName>
        <fullName evidence="8">Chromate efflux transporter</fullName>
    </submittedName>
</protein>
<dbReference type="RefSeq" id="WP_272101552.1">
    <property type="nucleotide sequence ID" value="NZ_JAQNDK010000004.1"/>
</dbReference>